<protein>
    <submittedName>
        <fullName evidence="1">Serine/threonine protein kinase Ran1</fullName>
    </submittedName>
</protein>
<keyword evidence="1" id="KW-0808">Transferase</keyword>
<evidence type="ECO:0000313" key="1">
    <source>
        <dbReference type="EMBL" id="KAG7395577.1"/>
    </source>
</evidence>
<dbReference type="AlphaFoldDB" id="A0A8T1WNT3"/>
<sequence length="57" mass="6775">VSSLLLKRYQPPVIGEVDMKQHFKDDVKVIELKHMMRQKFGTSHKTYEPIKSSDEWD</sequence>
<accession>A0A8T1WNT3</accession>
<name>A0A8T1WNT3_9STRA</name>
<reference evidence="1" key="1">
    <citation type="submission" date="2021-02" db="EMBL/GenBank/DDBJ databases">
        <authorList>
            <person name="Palmer J.M."/>
        </authorList>
    </citation>
    <scope>NUCLEOTIDE SEQUENCE</scope>
    <source>
        <strain evidence="1">SCRP23</strain>
    </source>
</reference>
<proteinExistence type="predicted"/>
<comment type="caution">
    <text evidence="1">The sequence shown here is derived from an EMBL/GenBank/DDBJ whole genome shotgun (WGS) entry which is preliminary data.</text>
</comment>
<organism evidence="1 2">
    <name type="scientific">Phytophthora boehmeriae</name>
    <dbReference type="NCBI Taxonomy" id="109152"/>
    <lineage>
        <taxon>Eukaryota</taxon>
        <taxon>Sar</taxon>
        <taxon>Stramenopiles</taxon>
        <taxon>Oomycota</taxon>
        <taxon>Peronosporomycetes</taxon>
        <taxon>Peronosporales</taxon>
        <taxon>Peronosporaceae</taxon>
        <taxon>Phytophthora</taxon>
    </lineage>
</organism>
<dbReference type="OrthoDB" id="110271at2759"/>
<evidence type="ECO:0000313" key="2">
    <source>
        <dbReference type="Proteomes" id="UP000693981"/>
    </source>
</evidence>
<feature type="non-terminal residue" evidence="1">
    <location>
        <position position="1"/>
    </location>
</feature>
<dbReference type="Proteomes" id="UP000693981">
    <property type="component" value="Unassembled WGS sequence"/>
</dbReference>
<dbReference type="EMBL" id="JAGDFL010000199">
    <property type="protein sequence ID" value="KAG7395577.1"/>
    <property type="molecule type" value="Genomic_DNA"/>
</dbReference>
<dbReference type="GO" id="GO:0004674">
    <property type="term" value="F:protein serine/threonine kinase activity"/>
    <property type="evidence" value="ECO:0007669"/>
    <property type="project" value="UniProtKB-KW"/>
</dbReference>
<gene>
    <name evidence="1" type="primary">RAN1_2</name>
    <name evidence="1" type="ORF">PHYBOEH_003449</name>
</gene>
<keyword evidence="1" id="KW-0418">Kinase</keyword>
<keyword evidence="2" id="KW-1185">Reference proteome</keyword>
<keyword evidence="1" id="KW-0723">Serine/threonine-protein kinase</keyword>